<dbReference type="Pfam" id="PF07690">
    <property type="entry name" value="MFS_1"/>
    <property type="match status" value="1"/>
</dbReference>
<sequence>MGIVLKEKFRFTQALQSKPFALLWAGQSISALGNGAYITAISWQVLQLTNSAADTGLVLSAYMITHIIFLLVGGVIADTLPRRLIMLWSDIGRAFIVLFIAGLSWTHTLQFWHLIVLAVFFGIISAFFKPSYRSLPPQLVHATSLSSANALTELSDQMGTFIGPLLGASCISFAGSAGAFAFDGVTFLFSAVFLFLLRVPKKLRESEIDDVNEVNLQSKANKQGIYNALSLIGDKTHQMVAEIGEGISYVTRSIWLWMTILVVSIVNIGLTGPLEASLPKLVHDFYKADVWLLGVLGTASAIGLALGTLLVGQFRHLRRRGLLAYLAIIIASVGVIAFGLPIAEPYEAMVAFLASASVGFGFGMHGVIWLTILQELVPSDKLGRVSSIDILGSFCLIPLGYTIAGLLSDRIGPSYVFIAGGLLSLIVTSAALCVSDIRSLE</sequence>
<dbReference type="PANTHER" id="PTHR23513:SF6">
    <property type="entry name" value="MAJOR FACILITATOR SUPERFAMILY ASSOCIATED DOMAIN-CONTAINING PROTEIN"/>
    <property type="match status" value="1"/>
</dbReference>
<keyword evidence="4 6" id="KW-1133">Transmembrane helix</keyword>
<protein>
    <submittedName>
        <fullName evidence="8">Major facilitator superfamily MFS_1</fullName>
    </submittedName>
</protein>
<dbReference type="Proteomes" id="UP000004508">
    <property type="component" value="Unassembled WGS sequence"/>
</dbReference>
<feature type="domain" description="Major facilitator superfamily (MFS) profile" evidence="7">
    <location>
        <begin position="1"/>
        <end position="202"/>
    </location>
</feature>
<dbReference type="PRINTS" id="PR01988">
    <property type="entry name" value="EXPORTERBACE"/>
</dbReference>
<evidence type="ECO:0000256" key="3">
    <source>
        <dbReference type="ARBA" id="ARBA00022692"/>
    </source>
</evidence>
<feature type="transmembrane region" description="Helical" evidence="6">
    <location>
        <begin position="290"/>
        <end position="311"/>
    </location>
</feature>
<keyword evidence="3 6" id="KW-0812">Transmembrane</keyword>
<keyword evidence="9" id="KW-1185">Reference proteome</keyword>
<reference evidence="8 9" key="1">
    <citation type="journal article" date="2011" name="Stand. Genomic Sci.">
        <title>Non-contiguous finished genome sequence and contextual data of the filamentous soil bacterium Ktedonobacter racemifer type strain (SOSP1-21).</title>
        <authorList>
            <person name="Chang Y.J."/>
            <person name="Land M."/>
            <person name="Hauser L."/>
            <person name="Chertkov O."/>
            <person name="Del Rio T.G."/>
            <person name="Nolan M."/>
            <person name="Copeland A."/>
            <person name="Tice H."/>
            <person name="Cheng J.F."/>
            <person name="Lucas S."/>
            <person name="Han C."/>
            <person name="Goodwin L."/>
            <person name="Pitluck S."/>
            <person name="Ivanova N."/>
            <person name="Ovchinikova G."/>
            <person name="Pati A."/>
            <person name="Chen A."/>
            <person name="Palaniappan K."/>
            <person name="Mavromatis K."/>
            <person name="Liolios K."/>
            <person name="Brettin T."/>
            <person name="Fiebig A."/>
            <person name="Rohde M."/>
            <person name="Abt B."/>
            <person name="Goker M."/>
            <person name="Detter J.C."/>
            <person name="Woyke T."/>
            <person name="Bristow J."/>
            <person name="Eisen J.A."/>
            <person name="Markowitz V."/>
            <person name="Hugenholtz P."/>
            <person name="Kyrpides N.C."/>
            <person name="Klenk H.P."/>
            <person name="Lapidus A."/>
        </authorList>
    </citation>
    <scope>NUCLEOTIDE SEQUENCE [LARGE SCALE GENOMIC DNA]</scope>
    <source>
        <strain evidence="9">DSM 44963</strain>
    </source>
</reference>
<dbReference type="eggNOG" id="COG2814">
    <property type="taxonomic scope" value="Bacteria"/>
</dbReference>
<evidence type="ECO:0000313" key="8">
    <source>
        <dbReference type="EMBL" id="EFH88918.1"/>
    </source>
</evidence>
<name>D6TGY9_KTERA</name>
<dbReference type="OrthoDB" id="144362at2"/>
<dbReference type="AlphaFoldDB" id="D6TGY9"/>
<feature type="transmembrane region" description="Helical" evidence="6">
    <location>
        <begin position="111"/>
        <end position="128"/>
    </location>
</feature>
<dbReference type="InterPro" id="IPR036259">
    <property type="entry name" value="MFS_trans_sf"/>
</dbReference>
<dbReference type="EMBL" id="ADVG01000001">
    <property type="protein sequence ID" value="EFH88918.1"/>
    <property type="molecule type" value="Genomic_DNA"/>
</dbReference>
<dbReference type="RefSeq" id="WP_007905158.1">
    <property type="nucleotide sequence ID" value="NZ_ADVG01000001.1"/>
</dbReference>
<feature type="transmembrane region" description="Helical" evidence="6">
    <location>
        <begin position="254"/>
        <end position="270"/>
    </location>
</feature>
<dbReference type="STRING" id="485913.Krac_10431"/>
<gene>
    <name evidence="8" type="ORF">Krac_10431</name>
</gene>
<proteinExistence type="predicted"/>
<dbReference type="PROSITE" id="PS50850">
    <property type="entry name" value="MFS"/>
    <property type="match status" value="2"/>
</dbReference>
<accession>D6TGY9</accession>
<evidence type="ECO:0000256" key="4">
    <source>
        <dbReference type="ARBA" id="ARBA00022989"/>
    </source>
</evidence>
<dbReference type="GO" id="GO:0022857">
    <property type="term" value="F:transmembrane transporter activity"/>
    <property type="evidence" value="ECO:0007669"/>
    <property type="project" value="InterPro"/>
</dbReference>
<dbReference type="InterPro" id="IPR020846">
    <property type="entry name" value="MFS_dom"/>
</dbReference>
<dbReference type="GO" id="GO:0005886">
    <property type="term" value="C:plasma membrane"/>
    <property type="evidence" value="ECO:0007669"/>
    <property type="project" value="UniProtKB-SubCell"/>
</dbReference>
<evidence type="ECO:0000256" key="1">
    <source>
        <dbReference type="ARBA" id="ARBA00004651"/>
    </source>
</evidence>
<feature type="transmembrane region" description="Helical" evidence="6">
    <location>
        <begin position="21"/>
        <end position="45"/>
    </location>
</feature>
<feature type="transmembrane region" description="Helical" evidence="6">
    <location>
        <begin position="57"/>
        <end position="77"/>
    </location>
</feature>
<keyword evidence="2" id="KW-1003">Cell membrane</keyword>
<comment type="subcellular location">
    <subcellularLocation>
        <location evidence="1">Cell membrane</location>
        <topology evidence="1">Multi-pass membrane protein</topology>
    </subcellularLocation>
</comment>
<feature type="transmembrane region" description="Helical" evidence="6">
    <location>
        <begin position="349"/>
        <end position="373"/>
    </location>
</feature>
<dbReference type="Gene3D" id="1.20.1250.20">
    <property type="entry name" value="MFS general substrate transporter like domains"/>
    <property type="match status" value="1"/>
</dbReference>
<feature type="transmembrane region" description="Helical" evidence="6">
    <location>
        <begin position="414"/>
        <end position="434"/>
    </location>
</feature>
<feature type="transmembrane region" description="Helical" evidence="6">
    <location>
        <begin position="84"/>
        <end position="105"/>
    </location>
</feature>
<dbReference type="InterPro" id="IPR011701">
    <property type="entry name" value="MFS"/>
</dbReference>
<dbReference type="InParanoid" id="D6TGY9"/>
<comment type="caution">
    <text evidence="8">The sequence shown here is derived from an EMBL/GenBank/DDBJ whole genome shotgun (WGS) entry which is preliminary data.</text>
</comment>
<organism evidence="8 9">
    <name type="scientific">Ktedonobacter racemifer DSM 44963</name>
    <dbReference type="NCBI Taxonomy" id="485913"/>
    <lineage>
        <taxon>Bacteria</taxon>
        <taxon>Bacillati</taxon>
        <taxon>Chloroflexota</taxon>
        <taxon>Ktedonobacteria</taxon>
        <taxon>Ktedonobacterales</taxon>
        <taxon>Ktedonobacteraceae</taxon>
        <taxon>Ktedonobacter</taxon>
    </lineage>
</organism>
<keyword evidence="5 6" id="KW-0472">Membrane</keyword>
<feature type="domain" description="Major facilitator superfamily (MFS) profile" evidence="7">
    <location>
        <begin position="253"/>
        <end position="441"/>
    </location>
</feature>
<feature type="transmembrane region" description="Helical" evidence="6">
    <location>
        <begin position="385"/>
        <end position="408"/>
    </location>
</feature>
<evidence type="ECO:0000259" key="7">
    <source>
        <dbReference type="PROSITE" id="PS50850"/>
    </source>
</evidence>
<dbReference type="CDD" id="cd06173">
    <property type="entry name" value="MFS_MefA_like"/>
    <property type="match status" value="1"/>
</dbReference>
<dbReference type="SUPFAM" id="SSF103473">
    <property type="entry name" value="MFS general substrate transporter"/>
    <property type="match status" value="1"/>
</dbReference>
<dbReference type="InterPro" id="IPR022324">
    <property type="entry name" value="Bacilysin_exporter_BacE_put"/>
</dbReference>
<dbReference type="PANTHER" id="PTHR23513">
    <property type="entry name" value="INTEGRAL MEMBRANE EFFLUX PROTEIN-RELATED"/>
    <property type="match status" value="1"/>
</dbReference>
<evidence type="ECO:0000256" key="2">
    <source>
        <dbReference type="ARBA" id="ARBA00022475"/>
    </source>
</evidence>
<feature type="transmembrane region" description="Helical" evidence="6">
    <location>
        <begin position="323"/>
        <end position="343"/>
    </location>
</feature>
<evidence type="ECO:0000313" key="9">
    <source>
        <dbReference type="Proteomes" id="UP000004508"/>
    </source>
</evidence>
<evidence type="ECO:0000256" key="5">
    <source>
        <dbReference type="ARBA" id="ARBA00023136"/>
    </source>
</evidence>
<evidence type="ECO:0000256" key="6">
    <source>
        <dbReference type="SAM" id="Phobius"/>
    </source>
</evidence>